<dbReference type="AlphaFoldDB" id="A0A0L6JLM4"/>
<dbReference type="Proteomes" id="UP000036923">
    <property type="component" value="Unassembled WGS sequence"/>
</dbReference>
<evidence type="ECO:0000313" key="3">
    <source>
        <dbReference type="Proteomes" id="UP000036923"/>
    </source>
</evidence>
<dbReference type="STRING" id="398512.Bccel_1971"/>
<dbReference type="eggNOG" id="ENOG5033IM7">
    <property type="taxonomic scope" value="Bacteria"/>
</dbReference>
<keyword evidence="1" id="KW-0812">Transmembrane</keyword>
<proteinExistence type="predicted"/>
<organism evidence="2 3">
    <name type="scientific">Pseudobacteroides cellulosolvens ATCC 35603 = DSM 2933</name>
    <dbReference type="NCBI Taxonomy" id="398512"/>
    <lineage>
        <taxon>Bacteria</taxon>
        <taxon>Bacillati</taxon>
        <taxon>Bacillota</taxon>
        <taxon>Clostridia</taxon>
        <taxon>Eubacteriales</taxon>
        <taxon>Oscillospiraceae</taxon>
        <taxon>Pseudobacteroides</taxon>
    </lineage>
</organism>
<gene>
    <name evidence="2" type="ORF">Bccel_1971</name>
</gene>
<dbReference type="Pfam" id="PF05137">
    <property type="entry name" value="PilN"/>
    <property type="match status" value="1"/>
</dbReference>
<accession>A0A0L6JLM4</accession>
<name>A0A0L6JLM4_9FIRM</name>
<comment type="caution">
    <text evidence="2">The sequence shown here is derived from an EMBL/GenBank/DDBJ whole genome shotgun (WGS) entry which is preliminary data.</text>
</comment>
<feature type="transmembrane region" description="Helical" evidence="1">
    <location>
        <begin position="44"/>
        <end position="65"/>
    </location>
</feature>
<reference evidence="3" key="1">
    <citation type="submission" date="2015-07" db="EMBL/GenBank/DDBJ databases">
        <title>Near-Complete Genome Sequence of the Cellulolytic Bacterium Bacteroides (Pseudobacteroides) cellulosolvens ATCC 35603.</title>
        <authorList>
            <person name="Dassa B."/>
            <person name="Utturkar S.M."/>
            <person name="Klingeman D.M."/>
            <person name="Hurt R.A."/>
            <person name="Keller M."/>
            <person name="Xu J."/>
            <person name="Reddy Y.H.K."/>
            <person name="Borovok I."/>
            <person name="Grinberg I.R."/>
            <person name="Lamed R."/>
            <person name="Zhivin O."/>
            <person name="Bayer E.A."/>
            <person name="Brown S.D."/>
        </authorList>
    </citation>
    <scope>NUCLEOTIDE SEQUENCE [LARGE SCALE GENOMIC DNA]</scope>
    <source>
        <strain evidence="3">DSM 2933</strain>
    </source>
</reference>
<keyword evidence="1" id="KW-1133">Transmembrane helix</keyword>
<dbReference type="EMBL" id="LGTC01000001">
    <property type="protein sequence ID" value="KNY26706.1"/>
    <property type="molecule type" value="Genomic_DNA"/>
</dbReference>
<dbReference type="PANTHER" id="PTHR40278">
    <property type="entry name" value="DNA UTILIZATION PROTEIN HOFN"/>
    <property type="match status" value="1"/>
</dbReference>
<dbReference type="InterPro" id="IPR007813">
    <property type="entry name" value="PilN"/>
</dbReference>
<keyword evidence="1" id="KW-0472">Membrane</keyword>
<evidence type="ECO:0000313" key="2">
    <source>
        <dbReference type="EMBL" id="KNY26706.1"/>
    </source>
</evidence>
<dbReference type="InterPro" id="IPR052534">
    <property type="entry name" value="Extracell_DNA_Util/SecSys_Comp"/>
</dbReference>
<keyword evidence="3" id="KW-1185">Reference proteome</keyword>
<evidence type="ECO:0000256" key="1">
    <source>
        <dbReference type="SAM" id="Phobius"/>
    </source>
</evidence>
<sequence length="249" mass="28366">MTLLRWKVAIEERLDKKVGRGLKDLNLIPKSYYQNKKKKEKKKLIFLSVFLLSFVVIVSVAYPVYTKMRLNAQLNDLKKKVEDTARYKINQDKLAEANLKFFNLKTESEKLSKYSFSSINVIERIAQFMPKKLFITDFSIGNRNDGNVNIALKGNCASEEDIVTFLYSLRKDKFFDNIYISTIQKIGETSNSTPSTPAPMSTPVKNKKITANSKAKNIAIPATQNALSAQVVETTVSYSFDMSLNYTVR</sequence>
<protein>
    <submittedName>
        <fullName evidence="2">Fimbrial assembly family protein</fullName>
    </submittedName>
</protein>
<dbReference type="PANTHER" id="PTHR40278:SF1">
    <property type="entry name" value="DNA UTILIZATION PROTEIN HOFN"/>
    <property type="match status" value="1"/>
</dbReference>